<dbReference type="Proteomes" id="UP001301769">
    <property type="component" value="Unassembled WGS sequence"/>
</dbReference>
<accession>A0AAN6Y3L3</accession>
<keyword evidence="1" id="KW-0732">Signal</keyword>
<evidence type="ECO:0000313" key="3">
    <source>
        <dbReference type="Proteomes" id="UP001301769"/>
    </source>
</evidence>
<keyword evidence="3" id="KW-1185">Reference proteome</keyword>
<proteinExistence type="predicted"/>
<feature type="signal peptide" evidence="1">
    <location>
        <begin position="1"/>
        <end position="16"/>
    </location>
</feature>
<evidence type="ECO:0000313" key="2">
    <source>
        <dbReference type="EMBL" id="KAK4211586.1"/>
    </source>
</evidence>
<comment type="caution">
    <text evidence="2">The sequence shown here is derived from an EMBL/GenBank/DDBJ whole genome shotgun (WGS) entry which is preliminary data.</text>
</comment>
<protein>
    <submittedName>
        <fullName evidence="2">Uncharacterized protein</fullName>
    </submittedName>
</protein>
<reference evidence="2" key="1">
    <citation type="journal article" date="2023" name="Mol. Phylogenet. Evol.">
        <title>Genome-scale phylogeny and comparative genomics of the fungal order Sordariales.</title>
        <authorList>
            <person name="Hensen N."/>
            <person name="Bonometti L."/>
            <person name="Westerberg I."/>
            <person name="Brannstrom I.O."/>
            <person name="Guillou S."/>
            <person name="Cros-Aarteil S."/>
            <person name="Calhoun S."/>
            <person name="Haridas S."/>
            <person name="Kuo A."/>
            <person name="Mondo S."/>
            <person name="Pangilinan J."/>
            <person name="Riley R."/>
            <person name="LaButti K."/>
            <person name="Andreopoulos B."/>
            <person name="Lipzen A."/>
            <person name="Chen C."/>
            <person name="Yan M."/>
            <person name="Daum C."/>
            <person name="Ng V."/>
            <person name="Clum A."/>
            <person name="Steindorff A."/>
            <person name="Ohm R.A."/>
            <person name="Martin F."/>
            <person name="Silar P."/>
            <person name="Natvig D.O."/>
            <person name="Lalanne C."/>
            <person name="Gautier V."/>
            <person name="Ament-Velasquez S.L."/>
            <person name="Kruys A."/>
            <person name="Hutchinson M.I."/>
            <person name="Powell A.J."/>
            <person name="Barry K."/>
            <person name="Miller A.N."/>
            <person name="Grigoriev I.V."/>
            <person name="Debuchy R."/>
            <person name="Gladieux P."/>
            <person name="Hiltunen Thoren M."/>
            <person name="Johannesson H."/>
        </authorList>
    </citation>
    <scope>NUCLEOTIDE SEQUENCE</scope>
    <source>
        <strain evidence="2">PSN293</strain>
    </source>
</reference>
<dbReference type="PANTHER" id="PTHR35605:SF1">
    <property type="entry name" value="ECP2 EFFECTOR PROTEIN DOMAIN-CONTAINING PROTEIN-RELATED"/>
    <property type="match status" value="1"/>
</dbReference>
<feature type="chain" id="PRO_5043036599" evidence="1">
    <location>
        <begin position="17"/>
        <end position="191"/>
    </location>
</feature>
<name>A0AAN6Y3L3_9PEZI</name>
<evidence type="ECO:0000256" key="1">
    <source>
        <dbReference type="SAM" id="SignalP"/>
    </source>
</evidence>
<sequence>MLCILVFLSAFWAVLALAVNAPVGLHAPIPGYEISEITWEVDVFNNGTLFNLTGTIEQVHADVSKMNPNSTFVSSAIHQGKPADAADDWTVHCGPGAFNWLPARPGRIDDGIYHLSKVSGQPRAGPGPGACARVSCSWESAIWWCNDNLYDFALPSFTTIGDCAQMLNRDCQYIENHWDWVRGQNFVSSLL</sequence>
<dbReference type="PANTHER" id="PTHR35605">
    <property type="entry name" value="ECP2 EFFECTOR PROTEIN DOMAIN-CONTAINING PROTEIN-RELATED"/>
    <property type="match status" value="1"/>
</dbReference>
<dbReference type="AlphaFoldDB" id="A0AAN6Y3L3"/>
<reference evidence="2" key="2">
    <citation type="submission" date="2023-05" db="EMBL/GenBank/DDBJ databases">
        <authorList>
            <consortium name="Lawrence Berkeley National Laboratory"/>
            <person name="Steindorff A."/>
            <person name="Hensen N."/>
            <person name="Bonometti L."/>
            <person name="Westerberg I."/>
            <person name="Brannstrom I.O."/>
            <person name="Guillou S."/>
            <person name="Cros-Aarteil S."/>
            <person name="Calhoun S."/>
            <person name="Haridas S."/>
            <person name="Kuo A."/>
            <person name="Mondo S."/>
            <person name="Pangilinan J."/>
            <person name="Riley R."/>
            <person name="Labutti K."/>
            <person name="Andreopoulos B."/>
            <person name="Lipzen A."/>
            <person name="Chen C."/>
            <person name="Yanf M."/>
            <person name="Daum C."/>
            <person name="Ng V."/>
            <person name="Clum A."/>
            <person name="Ohm R."/>
            <person name="Martin F."/>
            <person name="Silar P."/>
            <person name="Natvig D."/>
            <person name="Lalanne C."/>
            <person name="Gautier V."/>
            <person name="Ament-Velasquez S.L."/>
            <person name="Kruys A."/>
            <person name="Hutchinson M.I."/>
            <person name="Powell A.J."/>
            <person name="Barry K."/>
            <person name="Miller A.N."/>
            <person name="Grigoriev I.V."/>
            <person name="Debuchy R."/>
            <person name="Gladieux P."/>
            <person name="Thoren M.H."/>
            <person name="Johannesson H."/>
        </authorList>
    </citation>
    <scope>NUCLEOTIDE SEQUENCE</scope>
    <source>
        <strain evidence="2">PSN293</strain>
    </source>
</reference>
<gene>
    <name evidence="2" type="ORF">QBC37DRAFT_426618</name>
</gene>
<organism evidence="2 3">
    <name type="scientific">Rhypophila decipiens</name>
    <dbReference type="NCBI Taxonomy" id="261697"/>
    <lineage>
        <taxon>Eukaryota</taxon>
        <taxon>Fungi</taxon>
        <taxon>Dikarya</taxon>
        <taxon>Ascomycota</taxon>
        <taxon>Pezizomycotina</taxon>
        <taxon>Sordariomycetes</taxon>
        <taxon>Sordariomycetidae</taxon>
        <taxon>Sordariales</taxon>
        <taxon>Naviculisporaceae</taxon>
        <taxon>Rhypophila</taxon>
    </lineage>
</organism>
<dbReference type="EMBL" id="MU858145">
    <property type="protein sequence ID" value="KAK4211586.1"/>
    <property type="molecule type" value="Genomic_DNA"/>
</dbReference>